<dbReference type="Pfam" id="PF09997">
    <property type="entry name" value="DUF2238"/>
    <property type="match status" value="1"/>
</dbReference>
<evidence type="ECO:0000313" key="2">
    <source>
        <dbReference type="EMBL" id="ASJ06235.1"/>
    </source>
</evidence>
<reference evidence="2 3" key="1">
    <citation type="submission" date="2016-04" db="EMBL/GenBank/DDBJ databases">
        <title>Complete genome sequence of Thermococcus pacificus type strain P4.</title>
        <authorList>
            <person name="Oger P.M."/>
        </authorList>
    </citation>
    <scope>NUCLEOTIDE SEQUENCE [LARGE SCALE GENOMIC DNA]</scope>
    <source>
        <strain evidence="2 3">P-4</strain>
    </source>
</reference>
<dbReference type="InterPro" id="IPR014509">
    <property type="entry name" value="YjdF-like"/>
</dbReference>
<keyword evidence="1" id="KW-1133">Transmembrane helix</keyword>
<protein>
    <submittedName>
        <fullName evidence="2">Uncharacterized protein</fullName>
    </submittedName>
</protein>
<evidence type="ECO:0000256" key="1">
    <source>
        <dbReference type="SAM" id="Phobius"/>
    </source>
</evidence>
<dbReference type="AlphaFoldDB" id="A0A218P631"/>
<organism evidence="2 3">
    <name type="scientific">Thermococcus pacificus</name>
    <dbReference type="NCBI Taxonomy" id="71998"/>
    <lineage>
        <taxon>Archaea</taxon>
        <taxon>Methanobacteriati</taxon>
        <taxon>Methanobacteriota</taxon>
        <taxon>Thermococci</taxon>
        <taxon>Thermococcales</taxon>
        <taxon>Thermococcaceae</taxon>
        <taxon>Thermococcus</taxon>
    </lineage>
</organism>
<feature type="transmembrane region" description="Helical" evidence="1">
    <location>
        <begin position="107"/>
        <end position="128"/>
    </location>
</feature>
<dbReference type="GeneID" id="33315058"/>
<dbReference type="EMBL" id="CP015102">
    <property type="protein sequence ID" value="ASJ06235.1"/>
    <property type="molecule type" value="Genomic_DNA"/>
</dbReference>
<name>A0A218P631_9EURY</name>
<gene>
    <name evidence="2" type="ORF">A3L08_02265</name>
</gene>
<feature type="transmembrane region" description="Helical" evidence="1">
    <location>
        <begin position="140"/>
        <end position="157"/>
    </location>
</feature>
<proteinExistence type="predicted"/>
<dbReference type="RefSeq" id="WP_088853498.1">
    <property type="nucleotide sequence ID" value="NZ_CP015102.1"/>
</dbReference>
<feature type="transmembrane region" description="Helical" evidence="1">
    <location>
        <begin position="73"/>
        <end position="95"/>
    </location>
</feature>
<dbReference type="Proteomes" id="UP000197418">
    <property type="component" value="Chromosome"/>
</dbReference>
<keyword evidence="3" id="KW-1185">Reference proteome</keyword>
<sequence length="206" mass="23523">MVDIGRERSIIALSIFVVFLGFMTALFNGREDHVYRTLVAMIGLSIPLILPKKLPEPPAKLRPFLAPLYNERTMALLAVFIAVHVSLVNVPFTHYDLFHKDWRNADMISHFLGGLTVWLIVVEILSELDRIGIRLSKREAVLYGFLIFYALSTGWEVAEKLSETEISFIRESLANKLRDLLMDTLGALFGLWLVRREGYPFSLGER</sequence>
<dbReference type="KEGG" id="tpaf:A3L08_02265"/>
<feature type="transmembrane region" description="Helical" evidence="1">
    <location>
        <begin position="9"/>
        <end position="27"/>
    </location>
</feature>
<keyword evidence="1" id="KW-0472">Membrane</keyword>
<evidence type="ECO:0000313" key="3">
    <source>
        <dbReference type="Proteomes" id="UP000197418"/>
    </source>
</evidence>
<keyword evidence="1" id="KW-0812">Transmembrane</keyword>
<dbReference type="OrthoDB" id="85879at2157"/>
<accession>A0A218P631</accession>